<dbReference type="Pfam" id="PF00855">
    <property type="entry name" value="PWWP"/>
    <property type="match status" value="1"/>
</dbReference>
<accession>A0A4Z0A0H3</accession>
<dbReference type="AlphaFoldDB" id="A0A4Z0A0H3"/>
<proteinExistence type="predicted"/>
<organism evidence="3 4">
    <name type="scientific">Hericium alpestre</name>
    <dbReference type="NCBI Taxonomy" id="135208"/>
    <lineage>
        <taxon>Eukaryota</taxon>
        <taxon>Fungi</taxon>
        <taxon>Dikarya</taxon>
        <taxon>Basidiomycota</taxon>
        <taxon>Agaricomycotina</taxon>
        <taxon>Agaricomycetes</taxon>
        <taxon>Russulales</taxon>
        <taxon>Hericiaceae</taxon>
        <taxon>Hericium</taxon>
    </lineage>
</organism>
<evidence type="ECO:0000313" key="3">
    <source>
        <dbReference type="EMBL" id="TFY79930.1"/>
    </source>
</evidence>
<dbReference type="Gene3D" id="1.20.930.10">
    <property type="entry name" value="Conserved domain common to transcription factors TFIIS, elongin A, CRSP70"/>
    <property type="match status" value="1"/>
</dbReference>
<dbReference type="STRING" id="135208.A0A4Z0A0H3"/>
<dbReference type="InterPro" id="IPR000313">
    <property type="entry name" value="PWWP_dom"/>
</dbReference>
<reference evidence="3 4" key="1">
    <citation type="submission" date="2019-02" db="EMBL/GenBank/DDBJ databases">
        <title>Genome sequencing of the rare red list fungi Hericium alpestre (H. flagellum).</title>
        <authorList>
            <person name="Buettner E."/>
            <person name="Kellner H."/>
        </authorList>
    </citation>
    <scope>NUCLEOTIDE SEQUENCE [LARGE SCALE GENOMIC DNA]</scope>
    <source>
        <strain evidence="3 4">DSM 108284</strain>
    </source>
</reference>
<sequence>MNKKSKAGKDTKYEYRDVVLAKVRGYPPWPGMVIDPDTVPADVARERPQHKKSNFYCVRFFPRGEHAWLVSKDISKLQTHEIEAYINEPYKKSGELLTGYRIALDPSKWEEKMESERAEAAEEEANEEVDQLENESIDREADADGDDEEEKKPKKRKRDSEAAKPKAKGKAKKESAEPASKKKAPVSAKGKKNGVKSKAMVESEDDGGDAEGDEDAGPSKQTSPPPAKKAKREKDEDPLASDPEAVKVKEWRTKLQKTFLNEHKEAKPEDMPACDELFTTIEQYDKMNLTYLSYSKIGKVMRHIYLTAPEKIPRDEEFQFRDRARVLINKWQAILNAAKDTEAPASANGTAEKKSEAPADTKISESPEKDVPEATTTDDTKMDAEEAKAAPVAAELETNGTTVDHLLADADADTSALPDVTMSEA</sequence>
<evidence type="ECO:0000259" key="2">
    <source>
        <dbReference type="PROSITE" id="PS50812"/>
    </source>
</evidence>
<dbReference type="PROSITE" id="PS50812">
    <property type="entry name" value="PWWP"/>
    <property type="match status" value="1"/>
</dbReference>
<feature type="compositionally biased region" description="Acidic residues" evidence="1">
    <location>
        <begin position="121"/>
        <end position="135"/>
    </location>
</feature>
<dbReference type="OrthoDB" id="62853at2759"/>
<keyword evidence="4" id="KW-1185">Reference proteome</keyword>
<feature type="compositionally biased region" description="Basic and acidic residues" evidence="1">
    <location>
        <begin position="107"/>
        <end position="120"/>
    </location>
</feature>
<feature type="region of interest" description="Disordered" evidence="1">
    <location>
        <begin position="107"/>
        <end position="247"/>
    </location>
</feature>
<evidence type="ECO:0000256" key="1">
    <source>
        <dbReference type="SAM" id="MobiDB-lite"/>
    </source>
</evidence>
<comment type="caution">
    <text evidence="3">The sequence shown here is derived from an EMBL/GenBank/DDBJ whole genome shotgun (WGS) entry which is preliminary data.</text>
</comment>
<protein>
    <recommendedName>
        <fullName evidence="2">PWWP domain-containing protein</fullName>
    </recommendedName>
</protein>
<feature type="region of interest" description="Disordered" evidence="1">
    <location>
        <begin position="341"/>
        <end position="425"/>
    </location>
</feature>
<feature type="compositionally biased region" description="Acidic residues" evidence="1">
    <location>
        <begin position="202"/>
        <end position="216"/>
    </location>
</feature>
<dbReference type="SMART" id="SM00293">
    <property type="entry name" value="PWWP"/>
    <property type="match status" value="1"/>
</dbReference>
<feature type="compositionally biased region" description="Basic and acidic residues" evidence="1">
    <location>
        <begin position="351"/>
        <end position="388"/>
    </location>
</feature>
<feature type="compositionally biased region" description="Basic residues" evidence="1">
    <location>
        <begin position="181"/>
        <end position="195"/>
    </location>
</feature>
<dbReference type="InterPro" id="IPR035441">
    <property type="entry name" value="TFIIS/LEDGF_dom_sf"/>
</dbReference>
<feature type="compositionally biased region" description="Low complexity" evidence="1">
    <location>
        <begin position="389"/>
        <end position="405"/>
    </location>
</feature>
<dbReference type="SUPFAM" id="SSF63748">
    <property type="entry name" value="Tudor/PWWP/MBT"/>
    <property type="match status" value="1"/>
</dbReference>
<gene>
    <name evidence="3" type="ORF">EWM64_g4082</name>
</gene>
<evidence type="ECO:0000313" key="4">
    <source>
        <dbReference type="Proteomes" id="UP000298061"/>
    </source>
</evidence>
<name>A0A4Z0A0H3_9AGAM</name>
<dbReference type="Proteomes" id="UP000298061">
    <property type="component" value="Unassembled WGS sequence"/>
</dbReference>
<dbReference type="Gene3D" id="2.30.30.140">
    <property type="match status" value="1"/>
</dbReference>
<dbReference type="EMBL" id="SFCI01000417">
    <property type="protein sequence ID" value="TFY79930.1"/>
    <property type="molecule type" value="Genomic_DNA"/>
</dbReference>
<feature type="domain" description="PWWP" evidence="2">
    <location>
        <begin position="15"/>
        <end position="69"/>
    </location>
</feature>